<keyword evidence="1" id="KW-0472">Membrane</keyword>
<feature type="transmembrane region" description="Helical" evidence="1">
    <location>
        <begin position="20"/>
        <end position="39"/>
    </location>
</feature>
<gene>
    <name evidence="2" type="ORF">BDQ12DRAFT_682870</name>
</gene>
<keyword evidence="1" id="KW-1133">Transmembrane helix</keyword>
<keyword evidence="3" id="KW-1185">Reference proteome</keyword>
<name>A0A5C3M2I2_9AGAR</name>
<sequence>MHVMPHSAPEIRTPIKMAPKVLWIAGIVVGVVASILEEGEINTNKRMQMIEKRLFHV</sequence>
<evidence type="ECO:0000256" key="1">
    <source>
        <dbReference type="SAM" id="Phobius"/>
    </source>
</evidence>
<accession>A0A5C3M2I2</accession>
<evidence type="ECO:0000313" key="3">
    <source>
        <dbReference type="Proteomes" id="UP000308652"/>
    </source>
</evidence>
<dbReference type="EMBL" id="ML213601">
    <property type="protein sequence ID" value="TFK39017.1"/>
    <property type="molecule type" value="Genomic_DNA"/>
</dbReference>
<dbReference type="Proteomes" id="UP000308652">
    <property type="component" value="Unassembled WGS sequence"/>
</dbReference>
<keyword evidence="1" id="KW-0812">Transmembrane</keyword>
<dbReference type="AlphaFoldDB" id="A0A5C3M2I2"/>
<evidence type="ECO:0000313" key="2">
    <source>
        <dbReference type="EMBL" id="TFK39017.1"/>
    </source>
</evidence>
<proteinExistence type="predicted"/>
<reference evidence="2 3" key="1">
    <citation type="journal article" date="2019" name="Nat. Ecol. Evol.">
        <title>Megaphylogeny resolves global patterns of mushroom evolution.</title>
        <authorList>
            <person name="Varga T."/>
            <person name="Krizsan K."/>
            <person name="Foldi C."/>
            <person name="Dima B."/>
            <person name="Sanchez-Garcia M."/>
            <person name="Sanchez-Ramirez S."/>
            <person name="Szollosi G.J."/>
            <person name="Szarkandi J.G."/>
            <person name="Papp V."/>
            <person name="Albert L."/>
            <person name="Andreopoulos W."/>
            <person name="Angelini C."/>
            <person name="Antonin V."/>
            <person name="Barry K.W."/>
            <person name="Bougher N.L."/>
            <person name="Buchanan P."/>
            <person name="Buyck B."/>
            <person name="Bense V."/>
            <person name="Catcheside P."/>
            <person name="Chovatia M."/>
            <person name="Cooper J."/>
            <person name="Damon W."/>
            <person name="Desjardin D."/>
            <person name="Finy P."/>
            <person name="Geml J."/>
            <person name="Haridas S."/>
            <person name="Hughes K."/>
            <person name="Justo A."/>
            <person name="Karasinski D."/>
            <person name="Kautmanova I."/>
            <person name="Kiss B."/>
            <person name="Kocsube S."/>
            <person name="Kotiranta H."/>
            <person name="LaButti K.M."/>
            <person name="Lechner B.E."/>
            <person name="Liimatainen K."/>
            <person name="Lipzen A."/>
            <person name="Lukacs Z."/>
            <person name="Mihaltcheva S."/>
            <person name="Morgado L.N."/>
            <person name="Niskanen T."/>
            <person name="Noordeloos M.E."/>
            <person name="Ohm R.A."/>
            <person name="Ortiz-Santana B."/>
            <person name="Ovrebo C."/>
            <person name="Racz N."/>
            <person name="Riley R."/>
            <person name="Savchenko A."/>
            <person name="Shiryaev A."/>
            <person name="Soop K."/>
            <person name="Spirin V."/>
            <person name="Szebenyi C."/>
            <person name="Tomsovsky M."/>
            <person name="Tulloss R.E."/>
            <person name="Uehling J."/>
            <person name="Grigoriev I.V."/>
            <person name="Vagvolgyi C."/>
            <person name="Papp T."/>
            <person name="Martin F.M."/>
            <person name="Miettinen O."/>
            <person name="Hibbett D.S."/>
            <person name="Nagy L.G."/>
        </authorList>
    </citation>
    <scope>NUCLEOTIDE SEQUENCE [LARGE SCALE GENOMIC DNA]</scope>
    <source>
        <strain evidence="2 3">CBS 166.37</strain>
    </source>
</reference>
<protein>
    <submittedName>
        <fullName evidence="2">Uncharacterized protein</fullName>
    </submittedName>
</protein>
<organism evidence="2 3">
    <name type="scientific">Crucibulum laeve</name>
    <dbReference type="NCBI Taxonomy" id="68775"/>
    <lineage>
        <taxon>Eukaryota</taxon>
        <taxon>Fungi</taxon>
        <taxon>Dikarya</taxon>
        <taxon>Basidiomycota</taxon>
        <taxon>Agaricomycotina</taxon>
        <taxon>Agaricomycetes</taxon>
        <taxon>Agaricomycetidae</taxon>
        <taxon>Agaricales</taxon>
        <taxon>Agaricineae</taxon>
        <taxon>Nidulariaceae</taxon>
        <taxon>Crucibulum</taxon>
    </lineage>
</organism>